<name>A0ABD0QYG7_CIRMR</name>
<feature type="non-terminal residue" evidence="7">
    <location>
        <position position="1"/>
    </location>
</feature>
<dbReference type="PROSITE" id="PS50994">
    <property type="entry name" value="INTEGRASE"/>
    <property type="match status" value="1"/>
</dbReference>
<dbReference type="InterPro" id="IPR041588">
    <property type="entry name" value="Integrase_H2C2"/>
</dbReference>
<dbReference type="SUPFAM" id="SSF53098">
    <property type="entry name" value="Ribonuclease H-like"/>
    <property type="match status" value="1"/>
</dbReference>
<comment type="caution">
    <text evidence="7">The sequence shown here is derived from an EMBL/GenBank/DDBJ whole genome shotgun (WGS) entry which is preliminary data.</text>
</comment>
<dbReference type="InterPro" id="IPR008042">
    <property type="entry name" value="Retrotrans_Pao"/>
</dbReference>
<accession>A0ABD0QYG7</accession>
<dbReference type="Gene3D" id="3.10.10.10">
    <property type="entry name" value="HIV Type 1 Reverse Transcriptase, subunit A, domain 1"/>
    <property type="match status" value="1"/>
</dbReference>
<dbReference type="Pfam" id="PF18701">
    <property type="entry name" value="DUF5641"/>
    <property type="match status" value="1"/>
</dbReference>
<dbReference type="CDD" id="cd01644">
    <property type="entry name" value="RT_pepA17"/>
    <property type="match status" value="1"/>
</dbReference>
<feature type="compositionally biased region" description="Polar residues" evidence="4">
    <location>
        <begin position="121"/>
        <end position="145"/>
    </location>
</feature>
<evidence type="ECO:0000313" key="7">
    <source>
        <dbReference type="EMBL" id="KAL0191252.1"/>
    </source>
</evidence>
<feature type="compositionally biased region" description="Basic and acidic residues" evidence="4">
    <location>
        <begin position="540"/>
        <end position="554"/>
    </location>
</feature>
<sequence>HCGDMDQQIPRYSPDTTCPAQMQARARQIPSYLQAYDVALPPSLLPVTGPYKSYQQPKMDHVAVPSTLSGQAELASTGVQPIRHESSSLQYGSSPVIISGSNIDTGLSNLVEQLDVGRSPSYYTSPVPQQQGNSQSECELSSGTASPFPEELEQAYSPAIVRPKATAVPAIPLLDIRPPTSCLGAPRDVTHPSVRWQTSQTTAHMVYSASTLQSLVPQTAATYERLTTPAFSAVSRPSSYNLVSSLPHTITSVKLPISTTVHQTLVPPAYQLQITEHSRLQGQPMPALDPYQPSTVITDHYAPQSLMQPSVQNRYPLTVAPTMPHMAAPARPAYQLVPPAPLLQPVPVPSLPKLVNDSEREFTDLKIALDSLLNPRTDLTEQYKYRVLMEQLVLDEAKLIAQACRHHPAPYSAAMTALQRQYGQPHQLAQSEVAALMNSPDIKAGDSKAFQSFALNVDLLVGMLTSLEGPHGRELTCTGHVDRLLSKLPKHYRDGFIEHLQLRGRLSTDSLNPYNLHDLTEWLKVKAEAQRLSSKMAQRYHTEKAPAPRRERPATLKPQTRPISVYHGSNQPGKFKEVQPIQTEASTNQQTAKRTKRLCLFCHSEEHYLSQCNEIMEFPPERLIKWIRDGKRCWKCGRTSHNCNECTLRKPCGECGDVHLRVLHRIAEQGPSIMLVTTSSDRIYVTPPSPTRRVYLKVTPVLLWKGEETIRTYAILDDGAQRSIILPAAVQQLGLQGKKEVMALRTIRHDVTQLEGQSVQFQLSSQSKPNKRYNLDGVFSAPLLTLTEQTYPIKRLQRSYCHLRGIPLPSFSKVQPLLLIGSDYPGLIAAKEPIRLGPDGGLAAVHTQLGWVMQGPDGLLPHQLSPQQCLLTSLSAVRDPILQQVERLWQLDILPYRNEKLVVRSRQDQLAMELLESRTQRVNVDGTWRYATPLLRVPNAPPLKGTRDYVLHNLRSTEKRLGKDPEKAKVYEAEIQKLLDAGYVVKVPLELLHSDKESWFIPHHLVHHNDKDRLVFNCSFAHQGLSLNQQLLPGPCLSASLLGVLIRFRQHAVAISGDIRAMFHQVRLLSEDEPLLRFIWRNMRKEDQPDVYQWQVLPFGTTCSPCCATFALQKHVRDHQPGDDEVRQSIEQCFYVDNCLQSLPTEDEARQLVNKMRSVLASGGFEIRQWASNSPSVVEHLPANAKSGSIELWLQKNHSDPQEPALGLIWHCLDDHLGYKHRPTTECLPTMRHIYKVLASQYDPLGFVTPFTTRAKVLVQRLWAKPRGWDDPNLPTNLLERWRAWEQELPNLAKVMFPRCYIPSHFSEEGSRFSLHIFCDAAEVAYGAVAYLLIEHQGEIHTSFVMARSRVAPKRQMTMPRLELCAALAGAQLAKLLVQELTISIETTTLWTDSTTVLTWIQSESCRYKVFVGTRVAEIQELTDLHSWRYVDSASNPADDITRGKTLIELASPSRWNQGPRFLRGPLDQWPITPPLENQDDSSETRKTVFCGLTIDDRNLQMPDAAQFTSWKSLVKATYQSLHGAAASDAETPSLDYRSTEALILSQSQAESFPLEFKALKAGRPVPLSSRLCTLAPEFDQALGLIRVGGRLRRLKDSSPTAIHPVVLDPHHAVTKLLIRDYDERLLHPGPDRVFAELRRYYWVLRGRQAVKKHQKGCVQCQRWRGKPTVPIMADLPLARLRLYQPPFFSTGVDCFGPFTVKVGRRSEKRWGVIFKCLTTRCIHLDLLASLDADAFLLALRRFIARRGTPSEIVSDQGTNFRGAETELKQAFKEMEPELQNQLADQQITFKMNPPAAPHFGGTWEREIKSVKSALQVVAGNQPLPEDVLHTVLVEIEGILNSKPLGYVSSDVADVDPVTPNFLLMGRRDASLPQVVYTPEPLSKRRWRHAQTVVDHFWAYFTRHYLPNLQSRLKWQRETQDLTEDAVVMVVDPQLPRAHWPIGTIESLVPSEDGHIRSAKVRIKDRLYLRPVAKLVQLPALPDSEAPDVKD</sequence>
<dbReference type="GO" id="GO:0008270">
    <property type="term" value="F:zinc ion binding"/>
    <property type="evidence" value="ECO:0007669"/>
    <property type="project" value="UniProtKB-KW"/>
</dbReference>
<dbReference type="EC" id="3.1.26.4" evidence="2"/>
<keyword evidence="3" id="KW-0863">Zinc-finger</keyword>
<dbReference type="InterPro" id="IPR040676">
    <property type="entry name" value="DUF5641"/>
</dbReference>
<feature type="domain" description="CCHC-type" evidence="5">
    <location>
        <begin position="632"/>
        <end position="646"/>
    </location>
</feature>
<dbReference type="Gene3D" id="3.30.420.10">
    <property type="entry name" value="Ribonuclease H-like superfamily/Ribonuclease H"/>
    <property type="match status" value="1"/>
</dbReference>
<dbReference type="EMBL" id="JAMKFB020000006">
    <property type="protein sequence ID" value="KAL0191252.1"/>
    <property type="molecule type" value="Genomic_DNA"/>
</dbReference>
<dbReference type="InterPro" id="IPR043502">
    <property type="entry name" value="DNA/RNA_pol_sf"/>
</dbReference>
<feature type="region of interest" description="Disordered" evidence="4">
    <location>
        <begin position="539"/>
        <end position="574"/>
    </location>
</feature>
<dbReference type="GO" id="GO:0006259">
    <property type="term" value="P:DNA metabolic process"/>
    <property type="evidence" value="ECO:0007669"/>
    <property type="project" value="UniProtKB-ARBA"/>
</dbReference>
<dbReference type="InterPro" id="IPR000477">
    <property type="entry name" value="RT_dom"/>
</dbReference>
<protein>
    <recommendedName>
        <fullName evidence="2">ribonuclease H</fullName>
        <ecNumber evidence="2">3.1.26.4</ecNumber>
    </recommendedName>
</protein>
<dbReference type="PROSITE" id="PS50158">
    <property type="entry name" value="ZF_CCHC"/>
    <property type="match status" value="1"/>
</dbReference>
<evidence type="ECO:0000256" key="3">
    <source>
        <dbReference type="PROSITE-ProRule" id="PRU00047"/>
    </source>
</evidence>
<dbReference type="GO" id="GO:0004523">
    <property type="term" value="F:RNA-DNA hybrid ribonuclease activity"/>
    <property type="evidence" value="ECO:0007669"/>
    <property type="project" value="UniProtKB-EC"/>
</dbReference>
<dbReference type="Proteomes" id="UP001529510">
    <property type="component" value="Unassembled WGS sequence"/>
</dbReference>
<dbReference type="PANTHER" id="PTHR47331">
    <property type="entry name" value="PHD-TYPE DOMAIN-CONTAINING PROTEIN"/>
    <property type="match status" value="1"/>
</dbReference>
<gene>
    <name evidence="7" type="ORF">M9458_013950</name>
</gene>
<evidence type="ECO:0000256" key="4">
    <source>
        <dbReference type="SAM" id="MobiDB-lite"/>
    </source>
</evidence>
<keyword evidence="3" id="KW-0479">Metal-binding</keyword>
<evidence type="ECO:0000256" key="1">
    <source>
        <dbReference type="ARBA" id="ARBA00010879"/>
    </source>
</evidence>
<dbReference type="Pfam" id="PF03564">
    <property type="entry name" value="DUF1759"/>
    <property type="match status" value="1"/>
</dbReference>
<dbReference type="InterPro" id="IPR036397">
    <property type="entry name" value="RNaseH_sf"/>
</dbReference>
<dbReference type="Pfam" id="PF05380">
    <property type="entry name" value="Peptidase_A17"/>
    <property type="match status" value="1"/>
</dbReference>
<evidence type="ECO:0000259" key="5">
    <source>
        <dbReference type="PROSITE" id="PS50158"/>
    </source>
</evidence>
<dbReference type="Pfam" id="PF17921">
    <property type="entry name" value="Integrase_H2C2"/>
    <property type="match status" value="1"/>
</dbReference>
<dbReference type="SUPFAM" id="SSF56672">
    <property type="entry name" value="DNA/RNA polymerases"/>
    <property type="match status" value="1"/>
</dbReference>
<keyword evidence="3" id="KW-0862">Zinc</keyword>
<reference evidence="7 8" key="1">
    <citation type="submission" date="2024-05" db="EMBL/GenBank/DDBJ databases">
        <title>Genome sequencing and assembly of Indian major carp, Cirrhinus mrigala (Hamilton, 1822).</title>
        <authorList>
            <person name="Mohindra V."/>
            <person name="Chowdhury L.M."/>
            <person name="Lal K."/>
            <person name="Jena J.K."/>
        </authorList>
    </citation>
    <scope>NUCLEOTIDE SEQUENCE [LARGE SCALE GENOMIC DNA]</scope>
    <source>
        <strain evidence="7">CM1030</strain>
        <tissue evidence="7">Blood</tissue>
    </source>
</reference>
<organism evidence="7 8">
    <name type="scientific">Cirrhinus mrigala</name>
    <name type="common">Mrigala</name>
    <dbReference type="NCBI Taxonomy" id="683832"/>
    <lineage>
        <taxon>Eukaryota</taxon>
        <taxon>Metazoa</taxon>
        <taxon>Chordata</taxon>
        <taxon>Craniata</taxon>
        <taxon>Vertebrata</taxon>
        <taxon>Euteleostomi</taxon>
        <taxon>Actinopterygii</taxon>
        <taxon>Neopterygii</taxon>
        <taxon>Teleostei</taxon>
        <taxon>Ostariophysi</taxon>
        <taxon>Cypriniformes</taxon>
        <taxon>Cyprinidae</taxon>
        <taxon>Labeoninae</taxon>
        <taxon>Labeonini</taxon>
        <taxon>Cirrhinus</taxon>
    </lineage>
</organism>
<proteinExistence type="inferred from homology"/>
<keyword evidence="8" id="KW-1185">Reference proteome</keyword>
<evidence type="ECO:0000259" key="6">
    <source>
        <dbReference type="PROSITE" id="PS50994"/>
    </source>
</evidence>
<dbReference type="Pfam" id="PF00078">
    <property type="entry name" value="RVT_1"/>
    <property type="match status" value="1"/>
</dbReference>
<dbReference type="PANTHER" id="PTHR47331:SF5">
    <property type="entry name" value="RIBONUCLEASE H"/>
    <property type="match status" value="1"/>
</dbReference>
<dbReference type="Gene3D" id="3.30.70.270">
    <property type="match status" value="1"/>
</dbReference>
<feature type="domain" description="Integrase catalytic" evidence="6">
    <location>
        <begin position="1682"/>
        <end position="1868"/>
    </location>
</feature>
<comment type="similarity">
    <text evidence="1">Belongs to the beta type-B retroviral polymerase family. HERV class-II K(HML-2) pol subfamily.</text>
</comment>
<feature type="region of interest" description="Disordered" evidence="4">
    <location>
        <begin position="121"/>
        <end position="146"/>
    </location>
</feature>
<dbReference type="InterPro" id="IPR043128">
    <property type="entry name" value="Rev_trsase/Diguanyl_cyclase"/>
</dbReference>
<feature type="compositionally biased region" description="Polar residues" evidence="4">
    <location>
        <begin position="557"/>
        <end position="572"/>
    </location>
</feature>
<dbReference type="InterPro" id="IPR001878">
    <property type="entry name" value="Znf_CCHC"/>
</dbReference>
<dbReference type="InterPro" id="IPR001584">
    <property type="entry name" value="Integrase_cat-core"/>
</dbReference>
<evidence type="ECO:0000313" key="8">
    <source>
        <dbReference type="Proteomes" id="UP001529510"/>
    </source>
</evidence>
<evidence type="ECO:0000256" key="2">
    <source>
        <dbReference type="ARBA" id="ARBA00012180"/>
    </source>
</evidence>
<dbReference type="InterPro" id="IPR005312">
    <property type="entry name" value="DUF1759"/>
</dbReference>
<dbReference type="InterPro" id="IPR012337">
    <property type="entry name" value="RNaseH-like_sf"/>
</dbReference>